<protein>
    <submittedName>
        <fullName evidence="1">Uncharacterized protein</fullName>
    </submittedName>
</protein>
<name>A0A6A6EYA9_9PEZI</name>
<organism evidence="1 2">
    <name type="scientific">Zopfia rhizophila CBS 207.26</name>
    <dbReference type="NCBI Taxonomy" id="1314779"/>
    <lineage>
        <taxon>Eukaryota</taxon>
        <taxon>Fungi</taxon>
        <taxon>Dikarya</taxon>
        <taxon>Ascomycota</taxon>
        <taxon>Pezizomycotina</taxon>
        <taxon>Dothideomycetes</taxon>
        <taxon>Dothideomycetes incertae sedis</taxon>
        <taxon>Zopfiaceae</taxon>
        <taxon>Zopfia</taxon>
    </lineage>
</organism>
<evidence type="ECO:0000313" key="2">
    <source>
        <dbReference type="Proteomes" id="UP000800200"/>
    </source>
</evidence>
<evidence type="ECO:0000313" key="1">
    <source>
        <dbReference type="EMBL" id="KAF2195130.1"/>
    </source>
</evidence>
<keyword evidence="2" id="KW-1185">Reference proteome</keyword>
<accession>A0A6A6EYA9</accession>
<dbReference type="EMBL" id="ML994610">
    <property type="protein sequence ID" value="KAF2195130.1"/>
    <property type="molecule type" value="Genomic_DNA"/>
</dbReference>
<reference evidence="1" key="1">
    <citation type="journal article" date="2020" name="Stud. Mycol.">
        <title>101 Dothideomycetes genomes: a test case for predicting lifestyles and emergence of pathogens.</title>
        <authorList>
            <person name="Haridas S."/>
            <person name="Albert R."/>
            <person name="Binder M."/>
            <person name="Bloem J."/>
            <person name="Labutti K."/>
            <person name="Salamov A."/>
            <person name="Andreopoulos B."/>
            <person name="Baker S."/>
            <person name="Barry K."/>
            <person name="Bills G."/>
            <person name="Bluhm B."/>
            <person name="Cannon C."/>
            <person name="Castanera R."/>
            <person name="Culley D."/>
            <person name="Daum C."/>
            <person name="Ezra D."/>
            <person name="Gonzalez J."/>
            <person name="Henrissat B."/>
            <person name="Kuo A."/>
            <person name="Liang C."/>
            <person name="Lipzen A."/>
            <person name="Lutzoni F."/>
            <person name="Magnuson J."/>
            <person name="Mondo S."/>
            <person name="Nolan M."/>
            <person name="Ohm R."/>
            <person name="Pangilinan J."/>
            <person name="Park H.-J."/>
            <person name="Ramirez L."/>
            <person name="Alfaro M."/>
            <person name="Sun H."/>
            <person name="Tritt A."/>
            <person name="Yoshinaga Y."/>
            <person name="Zwiers L.-H."/>
            <person name="Turgeon B."/>
            <person name="Goodwin S."/>
            <person name="Spatafora J."/>
            <person name="Crous P."/>
            <person name="Grigoriev I."/>
        </authorList>
    </citation>
    <scope>NUCLEOTIDE SEQUENCE</scope>
    <source>
        <strain evidence="1">CBS 207.26</strain>
    </source>
</reference>
<dbReference type="OrthoDB" id="3261222at2759"/>
<proteinExistence type="predicted"/>
<sequence length="120" mass="13390">MVERGPYGAEEVVHVLEKPSIRDAEKAAKYLDLQANTLFARVPPIKKARADDQTTTSVLPNAADEPIAKHEVKVAVFRASPDKAPGRDGLPARMWRELWPALENEITMLFTRSLETDKVP</sequence>
<dbReference type="Proteomes" id="UP000800200">
    <property type="component" value="Unassembled WGS sequence"/>
</dbReference>
<gene>
    <name evidence="1" type="ORF">K469DRAFT_681483</name>
</gene>
<dbReference type="AlphaFoldDB" id="A0A6A6EYA9"/>